<dbReference type="InterPro" id="IPR011050">
    <property type="entry name" value="Pectin_lyase_fold/virulence"/>
</dbReference>
<protein>
    <recommendedName>
        <fullName evidence="8">Pectate lyase superfamily protein domain-containing protein</fullName>
    </recommendedName>
</protein>
<keyword evidence="3 4" id="KW-0326">Glycosidase</keyword>
<dbReference type="EMBL" id="KZ305055">
    <property type="protein sequence ID" value="PIA34256.1"/>
    <property type="molecule type" value="Genomic_DNA"/>
</dbReference>
<dbReference type="InterPro" id="IPR051801">
    <property type="entry name" value="GH28_Enzymes"/>
</dbReference>
<evidence type="ECO:0000256" key="1">
    <source>
        <dbReference type="ARBA" id="ARBA00008834"/>
    </source>
</evidence>
<keyword evidence="2 4" id="KW-0378">Hydrolase</keyword>
<dbReference type="OrthoDB" id="187139at2759"/>
<dbReference type="Gene3D" id="2.160.20.10">
    <property type="entry name" value="Single-stranded right-handed beta-helix, Pectin lyase-like"/>
    <property type="match status" value="1"/>
</dbReference>
<dbReference type="InParanoid" id="A0A2G5CSI9"/>
<proteinExistence type="inferred from homology"/>
<keyword evidence="7" id="KW-1185">Reference proteome</keyword>
<evidence type="ECO:0000256" key="3">
    <source>
        <dbReference type="ARBA" id="ARBA00023295"/>
    </source>
</evidence>
<feature type="signal peptide" evidence="5">
    <location>
        <begin position="1"/>
        <end position="20"/>
    </location>
</feature>
<evidence type="ECO:0000256" key="5">
    <source>
        <dbReference type="SAM" id="SignalP"/>
    </source>
</evidence>
<evidence type="ECO:0000256" key="4">
    <source>
        <dbReference type="RuleBase" id="RU361169"/>
    </source>
</evidence>
<dbReference type="PANTHER" id="PTHR31339:SF66">
    <property type="entry name" value="OS06G0106800 PROTEIN"/>
    <property type="match status" value="1"/>
</dbReference>
<dbReference type="SUPFAM" id="SSF51126">
    <property type="entry name" value="Pectin lyase-like"/>
    <property type="match status" value="1"/>
</dbReference>
<dbReference type="FunCoup" id="A0A2G5CSI9">
    <property type="interactions" value="14"/>
</dbReference>
<dbReference type="InterPro" id="IPR006626">
    <property type="entry name" value="PbH1"/>
</dbReference>
<evidence type="ECO:0000313" key="6">
    <source>
        <dbReference type="EMBL" id="PIA34256.1"/>
    </source>
</evidence>
<sequence length="467" mass="50821">MEMAMVIMLLGLLSMTSVSCRPSYGLTASEYPAMNCRKHSASLTDYGGVGDGKTSNTKAFKAAIEDLSKFASDGGAQLIIPPGKWLTGSFNLTSHFTLYLEKDAVILASQDESEYPLIPALPSYGRGRDASGDGLRYSSFIFGTNLTDVILTGANGTIDGQGSTWWKNYKKDKLKYTRPTLIEIMYSSQIQISSLTLLNSPQWNVHPIYSSDIIIQGLTILAPIDPISPNTDGINPDSCSNVRIEDNYIVSGDDCIAIKSGWDEYGIKVGMPSQHIIIRRLTCISPDSALIALGSEMSGGIQDIRIEDIVAINTESGIRIKTAPGRGGYIKDIYARNVTMQTMKYVFWMIGSYGSHADEGFDPKALPEIKNINYNDMTATNVTMSGNLAGIKDDPFTNICISNVNIEMSSKPKKLQWNCTDIEGTSSNVSPQPCESLADKGAGNSFSCPFPTDKLPIEDVQLKTCTY</sequence>
<dbReference type="STRING" id="218851.A0A2G5CSI9"/>
<dbReference type="Pfam" id="PF00295">
    <property type="entry name" value="Glyco_hydro_28"/>
    <property type="match status" value="1"/>
</dbReference>
<dbReference type="PANTHER" id="PTHR31339">
    <property type="entry name" value="PECTIN LYASE-RELATED"/>
    <property type="match status" value="1"/>
</dbReference>
<dbReference type="Proteomes" id="UP000230069">
    <property type="component" value="Unassembled WGS sequence"/>
</dbReference>
<dbReference type="InterPro" id="IPR000743">
    <property type="entry name" value="Glyco_hydro_28"/>
</dbReference>
<name>A0A2G5CSI9_AQUCA</name>
<organism evidence="6 7">
    <name type="scientific">Aquilegia coerulea</name>
    <name type="common">Rocky mountain columbine</name>
    <dbReference type="NCBI Taxonomy" id="218851"/>
    <lineage>
        <taxon>Eukaryota</taxon>
        <taxon>Viridiplantae</taxon>
        <taxon>Streptophyta</taxon>
        <taxon>Embryophyta</taxon>
        <taxon>Tracheophyta</taxon>
        <taxon>Spermatophyta</taxon>
        <taxon>Magnoliopsida</taxon>
        <taxon>Ranunculales</taxon>
        <taxon>Ranunculaceae</taxon>
        <taxon>Thalictroideae</taxon>
        <taxon>Aquilegia</taxon>
    </lineage>
</organism>
<accession>A0A2G5CSI9</accession>
<keyword evidence="5" id="KW-0732">Signal</keyword>
<dbReference type="InterPro" id="IPR012334">
    <property type="entry name" value="Pectin_lyas_fold"/>
</dbReference>
<gene>
    <name evidence="6" type="ORF">AQUCO_03800085v1</name>
</gene>
<feature type="chain" id="PRO_5013902158" description="Pectate lyase superfamily protein domain-containing protein" evidence="5">
    <location>
        <begin position="21"/>
        <end position="467"/>
    </location>
</feature>
<evidence type="ECO:0008006" key="8">
    <source>
        <dbReference type="Google" id="ProtNLM"/>
    </source>
</evidence>
<comment type="similarity">
    <text evidence="1 4">Belongs to the glycosyl hydrolase 28 family.</text>
</comment>
<evidence type="ECO:0000256" key="2">
    <source>
        <dbReference type="ARBA" id="ARBA00022801"/>
    </source>
</evidence>
<evidence type="ECO:0000313" key="7">
    <source>
        <dbReference type="Proteomes" id="UP000230069"/>
    </source>
</evidence>
<dbReference type="GO" id="GO:0004650">
    <property type="term" value="F:polygalacturonase activity"/>
    <property type="evidence" value="ECO:0007669"/>
    <property type="project" value="InterPro"/>
</dbReference>
<dbReference type="SMART" id="SM00710">
    <property type="entry name" value="PbH1"/>
    <property type="match status" value="3"/>
</dbReference>
<dbReference type="GO" id="GO:0005975">
    <property type="term" value="P:carbohydrate metabolic process"/>
    <property type="evidence" value="ECO:0007669"/>
    <property type="project" value="InterPro"/>
</dbReference>
<dbReference type="AlphaFoldDB" id="A0A2G5CSI9"/>
<reference evidence="6 7" key="1">
    <citation type="submission" date="2017-09" db="EMBL/GenBank/DDBJ databases">
        <title>WGS assembly of Aquilegia coerulea Goldsmith.</title>
        <authorList>
            <person name="Hodges S."/>
            <person name="Kramer E."/>
            <person name="Nordborg M."/>
            <person name="Tomkins J."/>
            <person name="Borevitz J."/>
            <person name="Derieg N."/>
            <person name="Yan J."/>
            <person name="Mihaltcheva S."/>
            <person name="Hayes R.D."/>
            <person name="Rokhsar D."/>
        </authorList>
    </citation>
    <scope>NUCLEOTIDE SEQUENCE [LARGE SCALE GENOMIC DNA]</scope>
    <source>
        <strain evidence="7">cv. Goldsmith</strain>
    </source>
</reference>